<name>A0A7R9YGP7_9STRA</name>
<reference evidence="4" key="1">
    <citation type="submission" date="2021-01" db="EMBL/GenBank/DDBJ databases">
        <authorList>
            <person name="Corre E."/>
            <person name="Pelletier E."/>
            <person name="Niang G."/>
            <person name="Scheremetjew M."/>
            <person name="Finn R."/>
            <person name="Kale V."/>
            <person name="Holt S."/>
            <person name="Cochrane G."/>
            <person name="Meng A."/>
            <person name="Brown T."/>
            <person name="Cohen L."/>
        </authorList>
    </citation>
    <scope>NUCLEOTIDE SEQUENCE</scope>
    <source>
        <strain evidence="4">CCMP2078</strain>
    </source>
</reference>
<dbReference type="EMBL" id="HBEA01019370">
    <property type="protein sequence ID" value="CAD8265203.1"/>
    <property type="molecule type" value="Transcribed_RNA"/>
</dbReference>
<evidence type="ECO:0000256" key="1">
    <source>
        <dbReference type="ARBA" id="ARBA00008102"/>
    </source>
</evidence>
<dbReference type="GO" id="GO:0005737">
    <property type="term" value="C:cytoplasm"/>
    <property type="evidence" value="ECO:0007669"/>
    <property type="project" value="TreeGrafter"/>
</dbReference>
<feature type="compositionally biased region" description="Basic and acidic residues" evidence="2">
    <location>
        <begin position="1"/>
        <end position="15"/>
    </location>
</feature>
<gene>
    <name evidence="4" type="ORF">PPYR1160_LOCUS14706</name>
</gene>
<dbReference type="Gene3D" id="2.70.50.40">
    <property type="entry name" value="GMP phosphodiesterase, delta subunit"/>
    <property type="match status" value="1"/>
</dbReference>
<accession>A0A7R9YGP7</accession>
<comment type="similarity">
    <text evidence="1">Belongs to the PDE6D/unc-119 family.</text>
</comment>
<feature type="region of interest" description="Disordered" evidence="2">
    <location>
        <begin position="1"/>
        <end position="30"/>
    </location>
</feature>
<dbReference type="InterPro" id="IPR008015">
    <property type="entry name" value="PDED_dom"/>
</dbReference>
<evidence type="ECO:0000256" key="2">
    <source>
        <dbReference type="SAM" id="MobiDB-lite"/>
    </source>
</evidence>
<protein>
    <recommendedName>
        <fullName evidence="3">GMP phosphodiesterase delta subunit domain-containing protein</fullName>
    </recommendedName>
</protein>
<dbReference type="PANTHER" id="PTHR12976">
    <property type="entry name" value="RETINAL ROD RHODOPSIN-SENSITIVE CGMP 3',5'-CYCLIC PHOSPHODIESTERASE DELTA-SUBUNIT"/>
    <property type="match status" value="1"/>
</dbReference>
<feature type="domain" description="GMP phosphodiesterase delta subunit" evidence="3">
    <location>
        <begin position="44"/>
        <end position="181"/>
    </location>
</feature>
<dbReference type="SUPFAM" id="SSF81296">
    <property type="entry name" value="E set domains"/>
    <property type="match status" value="1"/>
</dbReference>
<dbReference type="PANTHER" id="PTHR12976:SF0">
    <property type="entry name" value="RETINAL ROD RHODOPSIN-SENSITIVE CGMP 3',5'-CYCLIC PHOSPHODIESTERASE SUBUNIT DELTA"/>
    <property type="match status" value="1"/>
</dbReference>
<evidence type="ECO:0000313" key="4">
    <source>
        <dbReference type="EMBL" id="CAD8265203.1"/>
    </source>
</evidence>
<evidence type="ECO:0000259" key="3">
    <source>
        <dbReference type="Pfam" id="PF05351"/>
    </source>
</evidence>
<sequence length="183" mass="20910">MDAADNGDREQKAEDLVEEEWQEGKRREEQAEIIVSDDPQALGIVEGFRIDSLSMRDGDTGELFWQEDEWADDLFDDELEAHLPVEILERDSVSREIVFTSRSEIKALRLSQKLILNGVAIEQWHFHFGFVIPGSTNSWTQTIAGADHRIEASVLSGNLLIETSFYDGNLFLCKCVVRIFYDL</sequence>
<dbReference type="AlphaFoldDB" id="A0A7R9YGP7"/>
<dbReference type="InterPro" id="IPR037036">
    <property type="entry name" value="PDED_dom_sf"/>
</dbReference>
<organism evidence="4">
    <name type="scientific">Pinguiococcus pyrenoidosus</name>
    <dbReference type="NCBI Taxonomy" id="172671"/>
    <lineage>
        <taxon>Eukaryota</taxon>
        <taxon>Sar</taxon>
        <taxon>Stramenopiles</taxon>
        <taxon>Ochrophyta</taxon>
        <taxon>Pinguiophyceae</taxon>
        <taxon>Pinguiochrysidales</taxon>
        <taxon>Pinguiochrysidaceae</taxon>
        <taxon>Pinguiococcus</taxon>
    </lineage>
</organism>
<proteinExistence type="inferred from homology"/>
<dbReference type="InterPro" id="IPR014756">
    <property type="entry name" value="Ig_E-set"/>
</dbReference>
<dbReference type="Pfam" id="PF05351">
    <property type="entry name" value="GMP_PDE_delta"/>
    <property type="match status" value="1"/>
</dbReference>